<dbReference type="SUPFAM" id="SSF56801">
    <property type="entry name" value="Acetyl-CoA synthetase-like"/>
    <property type="match status" value="1"/>
</dbReference>
<sequence>MREFNLAAYVLNAGEAVPEKIALAILGLTGAERWSYGRLIGAVRGCGTWLSQRAAPGDRILIRMANTPAYPVLYLGAIAAGMVPVATSPLLTTPEITRMAALIRPRLILTDPGIALPETLPHSTALPADLAAWEASRPCPYHLGDAEREAYIVFTSGTSGRPMAVRHAHRAILARQKMHQGWEGLTPQDRMMHAGAFNWTYTMGTGLLDPWTLGATALIPGAQVPQEHLGLLIKRHDATIFAGSPAHFRRLLRNPLPPMPRLRHALSAGEALPPAVRQAWRDTTGTEIHEAYGMSEISTFISASPDRPAPPNATGFPQQGRRIAVLSPEGQALPPGEMGQLAISTKDQGLMLSYLDQPPPEGDWFVTGDLVHQGWDGAIHYAGRADEMMNPGGIRVSPREVELALSDLPGVTELAVTEIAAADGASFIACFYAGDTLPEYEAAAFAAERLARYKQPRAWVQLDALPRTASAKINRRALAALYPKDPQR</sequence>
<feature type="domain" description="AMP-binding enzyme C-terminal" evidence="3">
    <location>
        <begin position="400"/>
        <end position="472"/>
    </location>
</feature>
<keyword evidence="5" id="KW-1185">Reference proteome</keyword>
<protein>
    <submittedName>
        <fullName evidence="4">Class I adenylate-forming enzyme family protein</fullName>
    </submittedName>
</protein>
<dbReference type="InterPro" id="IPR025110">
    <property type="entry name" value="AMP-bd_C"/>
</dbReference>
<keyword evidence="1" id="KW-0436">Ligase</keyword>
<dbReference type="PANTHER" id="PTHR43352:SF1">
    <property type="entry name" value="ANTHRANILATE--COA LIGASE"/>
    <property type="match status" value="1"/>
</dbReference>
<dbReference type="Gene3D" id="3.40.50.12780">
    <property type="entry name" value="N-terminal domain of ligase-like"/>
    <property type="match status" value="1"/>
</dbReference>
<evidence type="ECO:0000259" key="2">
    <source>
        <dbReference type="Pfam" id="PF00501"/>
    </source>
</evidence>
<comment type="caution">
    <text evidence="4">The sequence shown here is derived from an EMBL/GenBank/DDBJ whole genome shotgun (WGS) entry which is preliminary data.</text>
</comment>
<name>A0ABU0VUL9_9RHOB</name>
<evidence type="ECO:0000256" key="1">
    <source>
        <dbReference type="ARBA" id="ARBA00022598"/>
    </source>
</evidence>
<accession>A0ABU0VUL9</accession>
<gene>
    <name evidence="4" type="ORF">Q9295_03500</name>
</gene>
<evidence type="ECO:0000313" key="4">
    <source>
        <dbReference type="EMBL" id="MDQ2065426.1"/>
    </source>
</evidence>
<proteinExistence type="predicted"/>
<dbReference type="InterPro" id="IPR000873">
    <property type="entry name" value="AMP-dep_synth/lig_dom"/>
</dbReference>
<dbReference type="InterPro" id="IPR045851">
    <property type="entry name" value="AMP-bd_C_sf"/>
</dbReference>
<evidence type="ECO:0000313" key="5">
    <source>
        <dbReference type="Proteomes" id="UP001239680"/>
    </source>
</evidence>
<dbReference type="InterPro" id="IPR042099">
    <property type="entry name" value="ANL_N_sf"/>
</dbReference>
<dbReference type="Pfam" id="PF00501">
    <property type="entry name" value="AMP-binding"/>
    <property type="match status" value="1"/>
</dbReference>
<feature type="domain" description="AMP-dependent synthetase/ligase" evidence="2">
    <location>
        <begin position="16"/>
        <end position="355"/>
    </location>
</feature>
<dbReference type="EMBL" id="JAVDBT010000003">
    <property type="protein sequence ID" value="MDQ2065426.1"/>
    <property type="molecule type" value="Genomic_DNA"/>
</dbReference>
<evidence type="ECO:0000259" key="3">
    <source>
        <dbReference type="Pfam" id="PF13193"/>
    </source>
</evidence>
<reference evidence="4 5" key="1">
    <citation type="submission" date="2023-08" db="EMBL/GenBank/DDBJ databases">
        <title>Characterization of two Paracoccaceae strains isolated from Phycosphere and proposal of Xinfangfangia lacusdiani sp. nov.</title>
        <authorList>
            <person name="Deng Y."/>
            <person name="Zhang Y.Q."/>
        </authorList>
    </citation>
    <scope>NUCLEOTIDE SEQUENCE [LARGE SCALE GENOMIC DNA]</scope>
    <source>
        <strain evidence="4 5">CPCC 101601</strain>
    </source>
</reference>
<dbReference type="Pfam" id="PF13193">
    <property type="entry name" value="AMP-binding_C"/>
    <property type="match status" value="1"/>
</dbReference>
<dbReference type="RefSeq" id="WP_306679119.1">
    <property type="nucleotide sequence ID" value="NZ_JAVDBT010000003.1"/>
</dbReference>
<organism evidence="4 5">
    <name type="scientific">Pseudogemmobacter lacusdianii</name>
    <dbReference type="NCBI Taxonomy" id="3069608"/>
    <lineage>
        <taxon>Bacteria</taxon>
        <taxon>Pseudomonadati</taxon>
        <taxon>Pseudomonadota</taxon>
        <taxon>Alphaproteobacteria</taxon>
        <taxon>Rhodobacterales</taxon>
        <taxon>Paracoccaceae</taxon>
        <taxon>Pseudogemmobacter</taxon>
    </lineage>
</organism>
<dbReference type="Gene3D" id="3.30.300.30">
    <property type="match status" value="1"/>
</dbReference>
<dbReference type="Proteomes" id="UP001239680">
    <property type="component" value="Unassembled WGS sequence"/>
</dbReference>
<dbReference type="PANTHER" id="PTHR43352">
    <property type="entry name" value="ACETYL-COA SYNTHETASE"/>
    <property type="match status" value="1"/>
</dbReference>